<evidence type="ECO:0008006" key="4">
    <source>
        <dbReference type="Google" id="ProtNLM"/>
    </source>
</evidence>
<comment type="caution">
    <text evidence="2">The sequence shown here is derived from an EMBL/GenBank/DDBJ whole genome shotgun (WGS) entry which is preliminary data.</text>
</comment>
<evidence type="ECO:0000313" key="2">
    <source>
        <dbReference type="EMBL" id="MBB4223719.1"/>
    </source>
</evidence>
<evidence type="ECO:0000313" key="3">
    <source>
        <dbReference type="Proteomes" id="UP000524450"/>
    </source>
</evidence>
<dbReference type="Gene3D" id="1.20.5.2050">
    <property type="match status" value="1"/>
</dbReference>
<feature type="region of interest" description="Disordered" evidence="1">
    <location>
        <begin position="156"/>
        <end position="188"/>
    </location>
</feature>
<feature type="compositionally biased region" description="Low complexity" evidence="1">
    <location>
        <begin position="256"/>
        <end position="267"/>
    </location>
</feature>
<protein>
    <recommendedName>
        <fullName evidence="4">AP2 domain-containing protein</fullName>
    </recommendedName>
</protein>
<organism evidence="2 3">
    <name type="scientific">Variovorax guangxiensis</name>
    <dbReference type="NCBI Taxonomy" id="1775474"/>
    <lineage>
        <taxon>Bacteria</taxon>
        <taxon>Pseudomonadati</taxon>
        <taxon>Pseudomonadota</taxon>
        <taxon>Betaproteobacteria</taxon>
        <taxon>Burkholderiales</taxon>
        <taxon>Comamonadaceae</taxon>
        <taxon>Variovorax</taxon>
    </lineage>
</organism>
<feature type="region of interest" description="Disordered" evidence="1">
    <location>
        <begin position="63"/>
        <end position="85"/>
    </location>
</feature>
<dbReference type="RefSeq" id="WP_311737042.1">
    <property type="nucleotide sequence ID" value="NZ_JACIFZ010000005.1"/>
</dbReference>
<dbReference type="AlphaFoldDB" id="A0A840FWA3"/>
<reference evidence="2 3" key="1">
    <citation type="submission" date="2020-08" db="EMBL/GenBank/DDBJ databases">
        <title>Genomic Encyclopedia of Type Strains, Phase IV (KMG-V): Genome sequencing to study the core and pangenomes of soil and plant-associated prokaryotes.</title>
        <authorList>
            <person name="Whitman W."/>
        </authorList>
    </citation>
    <scope>NUCLEOTIDE SEQUENCE [LARGE SCALE GENOMIC DNA]</scope>
    <source>
        <strain evidence="2 3">34/80</strain>
    </source>
</reference>
<sequence>MPKGVPNPAAMYGIYSRSWGFEVSIVRNGVRHHRLFGKASYGGAEQALLHAQDWRDHIVRSVPPQPRSARAEKPRANNSTGVTGVFHHLAPGGRVRAWMAKTYIAPDEILRTDFSVAELGDAAQALAIQERALQLKRMTGLAHIHPAEEAIRMGLSAHPAGPREPKRSKSEITRRNNTSGVSGVHFKTPNPSHPGYWLAITYTAGKGSVSKAFSVKTYGAEVAKNMAIAERANQLADKRRATGNQEERQRGKAEQGARAASGARRNN</sequence>
<feature type="region of interest" description="Disordered" evidence="1">
    <location>
        <begin position="234"/>
        <end position="267"/>
    </location>
</feature>
<feature type="compositionally biased region" description="Basic and acidic residues" evidence="1">
    <location>
        <begin position="236"/>
        <end position="255"/>
    </location>
</feature>
<dbReference type="Proteomes" id="UP000524450">
    <property type="component" value="Unassembled WGS sequence"/>
</dbReference>
<accession>A0A840FWA3</accession>
<feature type="compositionally biased region" description="Basic and acidic residues" evidence="1">
    <location>
        <begin position="161"/>
        <end position="174"/>
    </location>
</feature>
<name>A0A840FWA3_9BURK</name>
<evidence type="ECO:0000256" key="1">
    <source>
        <dbReference type="SAM" id="MobiDB-lite"/>
    </source>
</evidence>
<dbReference type="EMBL" id="JACIFZ010000005">
    <property type="protein sequence ID" value="MBB4223719.1"/>
    <property type="molecule type" value="Genomic_DNA"/>
</dbReference>
<gene>
    <name evidence="2" type="ORF">GGD71_004505</name>
</gene>
<proteinExistence type="predicted"/>